<dbReference type="AlphaFoldDB" id="A0AAN0NG87"/>
<accession>A0AAN0NG87</accession>
<dbReference type="GO" id="GO:0055085">
    <property type="term" value="P:transmembrane transport"/>
    <property type="evidence" value="ECO:0007669"/>
    <property type="project" value="InterPro"/>
</dbReference>
<feature type="transmembrane region" description="Helical" evidence="7">
    <location>
        <begin position="184"/>
        <end position="205"/>
    </location>
</feature>
<gene>
    <name evidence="9" type="ORF">AABB28_13525</name>
</gene>
<name>A0AAN0NG87_9RHOB</name>
<dbReference type="CDD" id="cd06261">
    <property type="entry name" value="TM_PBP2"/>
    <property type="match status" value="1"/>
</dbReference>
<keyword evidence="2 7" id="KW-0813">Transport</keyword>
<dbReference type="PANTHER" id="PTHR32243">
    <property type="entry name" value="MALTOSE TRANSPORT SYSTEM PERMEASE-RELATED"/>
    <property type="match status" value="1"/>
</dbReference>
<dbReference type="SUPFAM" id="SSF161098">
    <property type="entry name" value="MetI-like"/>
    <property type="match status" value="1"/>
</dbReference>
<organism evidence="9 10">
    <name type="scientific">Yoonia algicola</name>
    <dbReference type="NCBI Taxonomy" id="3137368"/>
    <lineage>
        <taxon>Bacteria</taxon>
        <taxon>Pseudomonadati</taxon>
        <taxon>Pseudomonadota</taxon>
        <taxon>Alphaproteobacteria</taxon>
        <taxon>Rhodobacterales</taxon>
        <taxon>Paracoccaceae</taxon>
        <taxon>Yoonia</taxon>
    </lineage>
</organism>
<dbReference type="KEGG" id="yag:AABB28_13525"/>
<dbReference type="Pfam" id="PF00528">
    <property type="entry name" value="BPD_transp_1"/>
    <property type="match status" value="1"/>
</dbReference>
<feature type="transmembrane region" description="Helical" evidence="7">
    <location>
        <begin position="239"/>
        <end position="260"/>
    </location>
</feature>
<protein>
    <submittedName>
        <fullName evidence="9">Carbohydrate ABC transporter permease</fullName>
    </submittedName>
</protein>
<evidence type="ECO:0000256" key="6">
    <source>
        <dbReference type="ARBA" id="ARBA00023136"/>
    </source>
</evidence>
<feature type="transmembrane region" description="Helical" evidence="7">
    <location>
        <begin position="72"/>
        <end position="94"/>
    </location>
</feature>
<reference evidence="9 10" key="1">
    <citation type="submission" date="2024-04" db="EMBL/GenBank/DDBJ databases">
        <title>Phylogenomic analyses of a clade within the roseobacter group suggest taxonomic reassignments of species of the genera Aestuariivita, Citreicella, Loktanella, Nautella, Pelagibaca, Ruegeria, Thalassobius, Thiobacimonas and Tropicibacter, and the proposal o.</title>
        <authorList>
            <person name="Jeon C.O."/>
        </authorList>
    </citation>
    <scope>NUCLEOTIDE SEQUENCE [LARGE SCALE GENOMIC DNA]</scope>
    <source>
        <strain evidence="9 10">G8-12</strain>
    </source>
</reference>
<dbReference type="InterPro" id="IPR000515">
    <property type="entry name" value="MetI-like"/>
</dbReference>
<feature type="transmembrane region" description="Helical" evidence="7">
    <location>
        <begin position="7"/>
        <end position="29"/>
    </location>
</feature>
<keyword evidence="5 7" id="KW-1133">Transmembrane helix</keyword>
<dbReference type="GO" id="GO:0005886">
    <property type="term" value="C:plasma membrane"/>
    <property type="evidence" value="ECO:0007669"/>
    <property type="project" value="UniProtKB-SubCell"/>
</dbReference>
<feature type="transmembrane region" description="Helical" evidence="7">
    <location>
        <begin position="136"/>
        <end position="155"/>
    </location>
</feature>
<dbReference type="EMBL" id="CP151762">
    <property type="protein sequence ID" value="WZU62880.1"/>
    <property type="molecule type" value="Genomic_DNA"/>
</dbReference>
<keyword evidence="3" id="KW-1003">Cell membrane</keyword>
<evidence type="ECO:0000256" key="4">
    <source>
        <dbReference type="ARBA" id="ARBA00022692"/>
    </source>
</evidence>
<dbReference type="PANTHER" id="PTHR32243:SF18">
    <property type="entry name" value="INNER MEMBRANE ABC TRANSPORTER PERMEASE PROTEIN YCJP"/>
    <property type="match status" value="1"/>
</dbReference>
<keyword evidence="10" id="KW-1185">Reference proteome</keyword>
<evidence type="ECO:0000256" key="1">
    <source>
        <dbReference type="ARBA" id="ARBA00004651"/>
    </source>
</evidence>
<sequence>MPTFKKILFNLFAWSIVLAVAFPLFWMLVTSVKPGFELFRRPPTILPETWTFEHYWKLLSETNFLIYFRNSIILSTATTLVVVAVATLGAFSLVRFKYRGRESLAFLVLFTYLLPSVVLIIPLYLLLVGLGVSNTIFSLVIAYTTFALPYALWLLRSFMAGIPEDLESAALCDGATRMGAFRDVILPQLLPGIISTALFTFILSWNEYLYALVLVNSDASRPLTTGVMNMLISSFNIEWSLLMAASVMMSVPLIIVFAFLQSYLTRGFGAGGVKG</sequence>
<dbReference type="InterPro" id="IPR050901">
    <property type="entry name" value="BP-dep_ABC_trans_perm"/>
</dbReference>
<evidence type="ECO:0000256" key="3">
    <source>
        <dbReference type="ARBA" id="ARBA00022475"/>
    </source>
</evidence>
<dbReference type="PROSITE" id="PS50928">
    <property type="entry name" value="ABC_TM1"/>
    <property type="match status" value="1"/>
</dbReference>
<feature type="transmembrane region" description="Helical" evidence="7">
    <location>
        <begin position="106"/>
        <end position="130"/>
    </location>
</feature>
<dbReference type="Proteomes" id="UP001451782">
    <property type="component" value="Chromosome"/>
</dbReference>
<keyword evidence="4 7" id="KW-0812">Transmembrane</keyword>
<dbReference type="InterPro" id="IPR035906">
    <property type="entry name" value="MetI-like_sf"/>
</dbReference>
<comment type="subcellular location">
    <subcellularLocation>
        <location evidence="1 7">Cell membrane</location>
        <topology evidence="1 7">Multi-pass membrane protein</topology>
    </subcellularLocation>
</comment>
<evidence type="ECO:0000259" key="8">
    <source>
        <dbReference type="PROSITE" id="PS50928"/>
    </source>
</evidence>
<evidence type="ECO:0000313" key="10">
    <source>
        <dbReference type="Proteomes" id="UP001451782"/>
    </source>
</evidence>
<evidence type="ECO:0000256" key="2">
    <source>
        <dbReference type="ARBA" id="ARBA00022448"/>
    </source>
</evidence>
<proteinExistence type="inferred from homology"/>
<evidence type="ECO:0000256" key="7">
    <source>
        <dbReference type="RuleBase" id="RU363032"/>
    </source>
</evidence>
<dbReference type="Gene3D" id="1.10.3720.10">
    <property type="entry name" value="MetI-like"/>
    <property type="match status" value="1"/>
</dbReference>
<comment type="similarity">
    <text evidence="7">Belongs to the binding-protein-dependent transport system permease family.</text>
</comment>
<evidence type="ECO:0000256" key="5">
    <source>
        <dbReference type="ARBA" id="ARBA00022989"/>
    </source>
</evidence>
<evidence type="ECO:0000313" key="9">
    <source>
        <dbReference type="EMBL" id="WZU62880.1"/>
    </source>
</evidence>
<dbReference type="RefSeq" id="WP_342069276.1">
    <property type="nucleotide sequence ID" value="NZ_CP151762.1"/>
</dbReference>
<keyword evidence="6 7" id="KW-0472">Membrane</keyword>
<feature type="domain" description="ABC transmembrane type-1" evidence="8">
    <location>
        <begin position="68"/>
        <end position="260"/>
    </location>
</feature>